<keyword evidence="4" id="KW-1185">Reference proteome</keyword>
<proteinExistence type="predicted"/>
<sequence>MLTAGQILGPFVDLGWTYNGGPGETCTGEQAASWQDGNHVAGAPSESVVADVVSAMSALLVFRYCLYCPDSRRRRRHLEFCRRFTA</sequence>
<evidence type="ECO:0000313" key="3">
    <source>
        <dbReference type="EMBL" id="TBU56096.1"/>
    </source>
</evidence>
<evidence type="ECO:0000256" key="1">
    <source>
        <dbReference type="SAM" id="Phobius"/>
    </source>
</evidence>
<dbReference type="Proteomes" id="UP000292082">
    <property type="component" value="Unassembled WGS sequence"/>
</dbReference>
<evidence type="ECO:0000313" key="4">
    <source>
        <dbReference type="Proteomes" id="UP000292082"/>
    </source>
</evidence>
<evidence type="ECO:0000313" key="2">
    <source>
        <dbReference type="EMBL" id="TBU26921.1"/>
    </source>
</evidence>
<keyword evidence="1" id="KW-1133">Transmembrane helix</keyword>
<keyword evidence="1" id="KW-0472">Membrane</keyword>
<protein>
    <submittedName>
        <fullName evidence="2">Uncharacterized protein</fullName>
    </submittedName>
</protein>
<dbReference type="Proteomes" id="UP000292957">
    <property type="component" value="Unassembled WGS sequence"/>
</dbReference>
<dbReference type="EMBL" id="ML145157">
    <property type="protein sequence ID" value="TBU56096.1"/>
    <property type="molecule type" value="Genomic_DNA"/>
</dbReference>
<feature type="transmembrane region" description="Helical" evidence="1">
    <location>
        <begin position="48"/>
        <end position="66"/>
    </location>
</feature>
<dbReference type="EMBL" id="ML143439">
    <property type="protein sequence ID" value="TBU26921.1"/>
    <property type="molecule type" value="Genomic_DNA"/>
</dbReference>
<keyword evidence="1" id="KW-0812">Transmembrane</keyword>
<name>A0A4Q9MLF9_9APHY</name>
<reference evidence="2 4" key="1">
    <citation type="submission" date="2019-01" db="EMBL/GenBank/DDBJ databases">
        <title>Draft genome sequences of three monokaryotic isolates of the white-rot basidiomycete fungus Dichomitus squalens.</title>
        <authorList>
            <consortium name="DOE Joint Genome Institute"/>
            <person name="Lopez S.C."/>
            <person name="Andreopoulos B."/>
            <person name="Pangilinan J."/>
            <person name="Lipzen A."/>
            <person name="Riley R."/>
            <person name="Ahrendt S."/>
            <person name="Ng V."/>
            <person name="Barry K."/>
            <person name="Daum C."/>
            <person name="Grigoriev I.V."/>
            <person name="Hilden K.S."/>
            <person name="Makela M.R."/>
            <person name="de Vries R.P."/>
        </authorList>
    </citation>
    <scope>NUCLEOTIDE SEQUENCE [LARGE SCALE GENOMIC DNA]</scope>
    <source>
        <strain evidence="3 4">CBS 464.89</strain>
        <strain evidence="2">OM18370.1</strain>
    </source>
</reference>
<dbReference type="AlphaFoldDB" id="A0A4Q9MLF9"/>
<accession>A0A4Q9MLF9</accession>
<organism evidence="2">
    <name type="scientific">Dichomitus squalens</name>
    <dbReference type="NCBI Taxonomy" id="114155"/>
    <lineage>
        <taxon>Eukaryota</taxon>
        <taxon>Fungi</taxon>
        <taxon>Dikarya</taxon>
        <taxon>Basidiomycota</taxon>
        <taxon>Agaricomycotina</taxon>
        <taxon>Agaricomycetes</taxon>
        <taxon>Polyporales</taxon>
        <taxon>Polyporaceae</taxon>
        <taxon>Dichomitus</taxon>
    </lineage>
</organism>
<gene>
    <name evidence="3" type="ORF">BD310DRAFT_640019</name>
    <name evidence="2" type="ORF">BD311DRAFT_413351</name>
</gene>